<feature type="domain" description="Glycosyl transferase family 1" evidence="3">
    <location>
        <begin position="195"/>
        <end position="353"/>
    </location>
</feature>
<dbReference type="PANTHER" id="PTHR12526:SF510">
    <property type="entry name" value="D-INOSITOL 3-PHOSPHATE GLYCOSYLTRANSFERASE"/>
    <property type="match status" value="1"/>
</dbReference>
<keyword evidence="1" id="KW-0328">Glycosyltransferase</keyword>
<dbReference type="InterPro" id="IPR001296">
    <property type="entry name" value="Glyco_trans_1"/>
</dbReference>
<dbReference type="Pfam" id="PF13579">
    <property type="entry name" value="Glyco_trans_4_4"/>
    <property type="match status" value="1"/>
</dbReference>
<feature type="domain" description="Glycosyltransferase subfamily 4-like N-terminal" evidence="4">
    <location>
        <begin position="22"/>
        <end position="184"/>
    </location>
</feature>
<evidence type="ECO:0000256" key="2">
    <source>
        <dbReference type="ARBA" id="ARBA00022679"/>
    </source>
</evidence>
<dbReference type="SUPFAM" id="SSF53756">
    <property type="entry name" value="UDP-Glycosyltransferase/glycogen phosphorylase"/>
    <property type="match status" value="1"/>
</dbReference>
<reference evidence="5 6" key="1">
    <citation type="submission" date="2022-06" db="EMBL/GenBank/DDBJ databases">
        <title>Genomic Encyclopedia of Archaeal and Bacterial Type Strains, Phase II (KMG-II): from individual species to whole genera.</title>
        <authorList>
            <person name="Goeker M."/>
        </authorList>
    </citation>
    <scope>NUCLEOTIDE SEQUENCE [LARGE SCALE GENOMIC DNA]</scope>
    <source>
        <strain evidence="5 6">DSM 44693</strain>
    </source>
</reference>
<proteinExistence type="predicted"/>
<gene>
    <name evidence="5" type="ORF">LX13_003663</name>
</gene>
<dbReference type="InterPro" id="IPR028098">
    <property type="entry name" value="Glyco_trans_4-like_N"/>
</dbReference>
<dbReference type="Pfam" id="PF00534">
    <property type="entry name" value="Glycos_transf_1"/>
    <property type="match status" value="1"/>
</dbReference>
<comment type="caution">
    <text evidence="5">The sequence shown here is derived from an EMBL/GenBank/DDBJ whole genome shotgun (WGS) entry which is preliminary data.</text>
</comment>
<evidence type="ECO:0000256" key="1">
    <source>
        <dbReference type="ARBA" id="ARBA00022676"/>
    </source>
</evidence>
<dbReference type="RefSeq" id="WP_253662715.1">
    <property type="nucleotide sequence ID" value="NZ_BAAAJQ010000001.1"/>
</dbReference>
<evidence type="ECO:0000313" key="6">
    <source>
        <dbReference type="Proteomes" id="UP001206895"/>
    </source>
</evidence>
<keyword evidence="6" id="KW-1185">Reference proteome</keyword>
<dbReference type="EMBL" id="JAMTCJ010000003">
    <property type="protein sequence ID" value="MCP2177835.1"/>
    <property type="molecule type" value="Genomic_DNA"/>
</dbReference>
<dbReference type="Proteomes" id="UP001206895">
    <property type="component" value="Unassembled WGS sequence"/>
</dbReference>
<evidence type="ECO:0000313" key="5">
    <source>
        <dbReference type="EMBL" id="MCP2177835.1"/>
    </source>
</evidence>
<name>A0ABT1HIR9_9NOCA</name>
<evidence type="ECO:0000259" key="4">
    <source>
        <dbReference type="Pfam" id="PF13579"/>
    </source>
</evidence>
<sequence length="382" mass="41666">MTDRPLRILDVATLVSPDGAYGGPVRVAVNQCAALRKAGHTAEVTAGVRGFLTPPSAVSGVPAHLFAARNVLPGKGFAGMTAPGMLRWFVRHHRDYDVVHVHLARDLVTLPIARLSMALGSPTVVQPHGMIDPSANTLARSLDAALTRPTLRRAARVWFLTARERDDLRVVGGPSVRLEHLRNGTPVDNEPPVRQRTEQPDVLFLARLHPRKHAVAFVESAIDLLREGARATFSLVGPDEGDGRRVRQLITSSGFAERLRWEGALDPDRTRERMSRSAIYVLPSVDEPYPMSVLEAMSMSMPVVITHSCGLAPMVARSESGIVTDPGTDELTDAIRRLIDDQSLREQLGDNAFRTVITELSMDAVADQLENAYRVAIAAART</sequence>
<keyword evidence="2" id="KW-0808">Transferase</keyword>
<organism evidence="5 6">
    <name type="scientific">Williamsia maris</name>
    <dbReference type="NCBI Taxonomy" id="72806"/>
    <lineage>
        <taxon>Bacteria</taxon>
        <taxon>Bacillati</taxon>
        <taxon>Actinomycetota</taxon>
        <taxon>Actinomycetes</taxon>
        <taxon>Mycobacteriales</taxon>
        <taxon>Nocardiaceae</taxon>
        <taxon>Williamsia</taxon>
    </lineage>
</organism>
<accession>A0ABT1HIR9</accession>
<protein>
    <submittedName>
        <fullName evidence="5">Glycosyltransferase involved in cell wall bisynthesis</fullName>
    </submittedName>
</protein>
<evidence type="ECO:0000259" key="3">
    <source>
        <dbReference type="Pfam" id="PF00534"/>
    </source>
</evidence>
<dbReference type="PANTHER" id="PTHR12526">
    <property type="entry name" value="GLYCOSYLTRANSFERASE"/>
    <property type="match status" value="1"/>
</dbReference>
<dbReference type="Gene3D" id="3.40.50.2000">
    <property type="entry name" value="Glycogen Phosphorylase B"/>
    <property type="match status" value="2"/>
</dbReference>